<evidence type="ECO:0000256" key="1">
    <source>
        <dbReference type="ARBA" id="ARBA00004141"/>
    </source>
</evidence>
<evidence type="ECO:0000256" key="9">
    <source>
        <dbReference type="SAM" id="MobiDB-lite"/>
    </source>
</evidence>
<evidence type="ECO:0000256" key="8">
    <source>
        <dbReference type="ARBA" id="ARBA00023180"/>
    </source>
</evidence>
<feature type="transmembrane region" description="Helical" evidence="10">
    <location>
        <begin position="394"/>
        <end position="419"/>
    </location>
</feature>
<keyword evidence="8" id="KW-0325">Glycoprotein</keyword>
<evidence type="ECO:0000256" key="4">
    <source>
        <dbReference type="ARBA" id="ARBA00022729"/>
    </source>
</evidence>
<evidence type="ECO:0000256" key="11">
    <source>
        <dbReference type="SAM" id="SignalP"/>
    </source>
</evidence>
<dbReference type="EMBL" id="JAVFKY010000004">
    <property type="protein sequence ID" value="KAK5576882.1"/>
    <property type="molecule type" value="Genomic_DNA"/>
</dbReference>
<keyword evidence="14" id="KW-1185">Reference proteome</keyword>
<reference evidence="13 14" key="1">
    <citation type="submission" date="2023-11" db="EMBL/GenBank/DDBJ databases">
        <title>Dfirmibasis_genome.</title>
        <authorList>
            <person name="Edelbroek B."/>
            <person name="Kjellin J."/>
            <person name="Jerlstrom-Hultqvist J."/>
            <person name="Soderbom F."/>
        </authorList>
    </citation>
    <scope>NUCLEOTIDE SEQUENCE [LARGE SCALE GENOMIC DNA]</scope>
    <source>
        <strain evidence="13 14">TNS-C-14</strain>
    </source>
</reference>
<accession>A0AAN7TVE0</accession>
<dbReference type="InterPro" id="IPR050949">
    <property type="entry name" value="GPCR_Fz/Smo-like"/>
</dbReference>
<feature type="chain" id="PRO_5042854158" description="G-protein coupled receptors family 2 profile 2 domain-containing protein" evidence="11">
    <location>
        <begin position="22"/>
        <end position="606"/>
    </location>
</feature>
<keyword evidence="7" id="KW-0675">Receptor</keyword>
<keyword evidence="4 11" id="KW-0732">Signal</keyword>
<gene>
    <name evidence="13" type="ORF">RB653_001819</name>
</gene>
<feature type="transmembrane region" description="Helical" evidence="10">
    <location>
        <begin position="449"/>
        <end position="469"/>
    </location>
</feature>
<evidence type="ECO:0000313" key="14">
    <source>
        <dbReference type="Proteomes" id="UP001344447"/>
    </source>
</evidence>
<dbReference type="PROSITE" id="PS50261">
    <property type="entry name" value="G_PROTEIN_RECEP_F2_4"/>
    <property type="match status" value="1"/>
</dbReference>
<dbReference type="GO" id="GO:0016020">
    <property type="term" value="C:membrane"/>
    <property type="evidence" value="ECO:0007669"/>
    <property type="project" value="UniProtKB-SubCell"/>
</dbReference>
<feature type="transmembrane region" description="Helical" evidence="10">
    <location>
        <begin position="355"/>
        <end position="374"/>
    </location>
</feature>
<feature type="domain" description="G-protein coupled receptors family 2 profile 2" evidence="12">
    <location>
        <begin position="238"/>
        <end position="489"/>
    </location>
</feature>
<feature type="compositionally biased region" description="Low complexity" evidence="9">
    <location>
        <begin position="559"/>
        <end position="578"/>
    </location>
</feature>
<dbReference type="GO" id="GO:0004888">
    <property type="term" value="F:transmembrane signaling receptor activity"/>
    <property type="evidence" value="ECO:0007669"/>
    <property type="project" value="InterPro"/>
</dbReference>
<feature type="transmembrane region" description="Helical" evidence="10">
    <location>
        <begin position="244"/>
        <end position="263"/>
    </location>
</feature>
<evidence type="ECO:0000256" key="7">
    <source>
        <dbReference type="ARBA" id="ARBA00023170"/>
    </source>
</evidence>
<comment type="caution">
    <text evidence="13">The sequence shown here is derived from an EMBL/GenBank/DDBJ whole genome shotgun (WGS) entry which is preliminary data.</text>
</comment>
<dbReference type="PANTHER" id="PTHR31787:SF3">
    <property type="entry name" value="FRIZZLED AND SMOOTHENED-LIKE PROTEIN H"/>
    <property type="match status" value="1"/>
</dbReference>
<comment type="similarity">
    <text evidence="2">Belongs to the G-protein coupled receptor Fz/Smo family.</text>
</comment>
<dbReference type="GO" id="GO:0007166">
    <property type="term" value="P:cell surface receptor signaling pathway"/>
    <property type="evidence" value="ECO:0007669"/>
    <property type="project" value="InterPro"/>
</dbReference>
<evidence type="ECO:0000256" key="10">
    <source>
        <dbReference type="SAM" id="Phobius"/>
    </source>
</evidence>
<dbReference type="PANTHER" id="PTHR31787">
    <property type="entry name" value="G-PROTEIN-COUPLED RECEPTOR GPCR FAMILY PROTEIN"/>
    <property type="match status" value="1"/>
</dbReference>
<feature type="transmembrane region" description="Helical" evidence="10">
    <location>
        <begin position="275"/>
        <end position="296"/>
    </location>
</feature>
<evidence type="ECO:0000256" key="6">
    <source>
        <dbReference type="ARBA" id="ARBA00023136"/>
    </source>
</evidence>
<dbReference type="Pfam" id="PF01534">
    <property type="entry name" value="Frizzled"/>
    <property type="match status" value="1"/>
</dbReference>
<dbReference type="InterPro" id="IPR000539">
    <property type="entry name" value="Frizzled/Smoothened_7TM"/>
</dbReference>
<organism evidence="13 14">
    <name type="scientific">Dictyostelium firmibasis</name>
    <dbReference type="NCBI Taxonomy" id="79012"/>
    <lineage>
        <taxon>Eukaryota</taxon>
        <taxon>Amoebozoa</taxon>
        <taxon>Evosea</taxon>
        <taxon>Eumycetozoa</taxon>
        <taxon>Dictyostelia</taxon>
        <taxon>Dictyosteliales</taxon>
        <taxon>Dictyosteliaceae</taxon>
        <taxon>Dictyostelium</taxon>
    </lineage>
</organism>
<feature type="transmembrane region" description="Helical" evidence="10">
    <location>
        <begin position="507"/>
        <end position="525"/>
    </location>
</feature>
<feature type="signal peptide" evidence="11">
    <location>
        <begin position="1"/>
        <end position="21"/>
    </location>
</feature>
<dbReference type="Gene3D" id="1.20.1070.10">
    <property type="entry name" value="Rhodopsin 7-helix transmembrane proteins"/>
    <property type="match status" value="1"/>
</dbReference>
<keyword evidence="6 10" id="KW-0472">Membrane</keyword>
<sequence>MKSKLFYHFILIIVFICKILGQEYLPIEGGKCEKYIGDSGEKICDGYLANPESIYVYNKTQEETQTELKNLISILKLTNPDKVCINPNNYKIMCSMMFPECIDLKSPNVSKSVSLPIYTCNNFCKEALTTCSVSSSIASCNKGSTLPIQLPYTPIEWVKYNLSNYGGIDNYTVECTDPTLVKSGSDSEIQVECIEPLIKRITNDSKADLDKGYFYVNSQCVINCPVTGMHSKLVWNQIFKINDVLSSISLVCTLILLFTFGILNPKLNRFDKKNLFFIAGVFGMSLSGVLIAANGSEKTVCPTPERYAVNTDRVCVASGFLVHFSALFAILWWTIGLADVYYGIKYVGKKIKIKIRYYLIVTMIISLAFTLVPLGTGQYQAGLSNVMCFLKDEIYQSMTFFVPLGICLTLGTILMILVMKEIYVIVKSKSSSNSKSDSISYLKLQVKPMLNIILFYFTFLYLFLFVRVVNSRYQEYEDSAIPYMLCLAKGGGNSCLLKGPSAGSLGYFAYCLRIYGIYLFIISFLSSRTIKIWKESIILNNSFVTPIVKFFDSSFSGRFSSSKNTTTTQNSTFNNTNGSGSGVGNSSGMTSIGLESRNHNIDDDDL</sequence>
<comment type="subcellular location">
    <subcellularLocation>
        <location evidence="1">Membrane</location>
        <topology evidence="1">Multi-pass membrane protein</topology>
    </subcellularLocation>
</comment>
<keyword evidence="3 10" id="KW-0812">Transmembrane</keyword>
<feature type="region of interest" description="Disordered" evidence="9">
    <location>
        <begin position="559"/>
        <end position="583"/>
    </location>
</feature>
<protein>
    <recommendedName>
        <fullName evidence="12">G-protein coupled receptors family 2 profile 2 domain-containing protein</fullName>
    </recommendedName>
</protein>
<feature type="transmembrane region" description="Helical" evidence="10">
    <location>
        <begin position="316"/>
        <end position="343"/>
    </location>
</feature>
<name>A0AAN7TVE0_9MYCE</name>
<evidence type="ECO:0000256" key="5">
    <source>
        <dbReference type="ARBA" id="ARBA00022989"/>
    </source>
</evidence>
<keyword evidence="5 10" id="KW-1133">Transmembrane helix</keyword>
<dbReference type="Gene3D" id="1.10.2000.10">
    <property type="entry name" value="Frizzled cysteine-rich domain"/>
    <property type="match status" value="1"/>
</dbReference>
<evidence type="ECO:0000256" key="3">
    <source>
        <dbReference type="ARBA" id="ARBA00022692"/>
    </source>
</evidence>
<dbReference type="InterPro" id="IPR017981">
    <property type="entry name" value="GPCR_2-like_7TM"/>
</dbReference>
<proteinExistence type="inferred from homology"/>
<dbReference type="Proteomes" id="UP001344447">
    <property type="component" value="Unassembled WGS sequence"/>
</dbReference>
<dbReference type="InterPro" id="IPR036790">
    <property type="entry name" value="Frizzled_dom_sf"/>
</dbReference>
<evidence type="ECO:0000259" key="12">
    <source>
        <dbReference type="PROSITE" id="PS50261"/>
    </source>
</evidence>
<evidence type="ECO:0000313" key="13">
    <source>
        <dbReference type="EMBL" id="KAK5576882.1"/>
    </source>
</evidence>
<evidence type="ECO:0000256" key="2">
    <source>
        <dbReference type="ARBA" id="ARBA00008077"/>
    </source>
</evidence>
<dbReference type="AlphaFoldDB" id="A0AAN7TVE0"/>